<dbReference type="Gene3D" id="1.10.3480.10">
    <property type="entry name" value="TorD-like"/>
    <property type="match status" value="1"/>
</dbReference>
<organism evidence="2">
    <name type="scientific">marine sediment metagenome</name>
    <dbReference type="NCBI Taxonomy" id="412755"/>
    <lineage>
        <taxon>unclassified sequences</taxon>
        <taxon>metagenomes</taxon>
        <taxon>ecological metagenomes</taxon>
    </lineage>
</organism>
<sequence>MNMEDFFVHEKARGNAFRLLAECYLMPDRNILGKIHDLADMLNRVCPEVVGFIQEFNSGCKNDCEIDRLKVDYARLFVGPYSLLAPPYGSVYLEGERRIMGDSTLNVLAMYRETGLDIAQDFNDAPDHIAAELEFMYSLVFKE</sequence>
<comment type="caution">
    <text evidence="2">The sequence shown here is derived from an EMBL/GenBank/DDBJ whole genome shotgun (WGS) entry which is preliminary data.</text>
</comment>
<name>X1E594_9ZZZZ</name>
<dbReference type="InterPro" id="IPR020945">
    <property type="entry name" value="DMSO/NO3_reduct_chaperone"/>
</dbReference>
<dbReference type="AlphaFoldDB" id="X1E594"/>
<evidence type="ECO:0000256" key="1">
    <source>
        <dbReference type="ARBA" id="ARBA00023186"/>
    </source>
</evidence>
<proteinExistence type="predicted"/>
<gene>
    <name evidence="2" type="ORF">S01H4_44096</name>
</gene>
<dbReference type="EMBL" id="BART01024406">
    <property type="protein sequence ID" value="GAH03838.1"/>
    <property type="molecule type" value="Genomic_DNA"/>
</dbReference>
<keyword evidence="1" id="KW-0143">Chaperone</keyword>
<dbReference type="PANTHER" id="PTHR34227:SF1">
    <property type="entry name" value="DIMETHYL SULFOXIDE REDUCTASE CHAPERONE-RELATED"/>
    <property type="match status" value="1"/>
</dbReference>
<accession>X1E594</accession>
<feature type="non-terminal residue" evidence="2">
    <location>
        <position position="143"/>
    </location>
</feature>
<dbReference type="InterPro" id="IPR050289">
    <property type="entry name" value="TorD/DmsD_chaperones"/>
</dbReference>
<dbReference type="SUPFAM" id="SSF89155">
    <property type="entry name" value="TorD-like"/>
    <property type="match status" value="1"/>
</dbReference>
<dbReference type="InterPro" id="IPR036411">
    <property type="entry name" value="TorD-like_sf"/>
</dbReference>
<dbReference type="PANTHER" id="PTHR34227">
    <property type="entry name" value="CHAPERONE PROTEIN YCDY"/>
    <property type="match status" value="1"/>
</dbReference>
<protein>
    <submittedName>
        <fullName evidence="2">Uncharacterized protein</fullName>
    </submittedName>
</protein>
<dbReference type="Pfam" id="PF02613">
    <property type="entry name" value="Nitrate_red_del"/>
    <property type="match status" value="1"/>
</dbReference>
<evidence type="ECO:0000313" key="2">
    <source>
        <dbReference type="EMBL" id="GAH03838.1"/>
    </source>
</evidence>
<reference evidence="2" key="1">
    <citation type="journal article" date="2014" name="Front. Microbiol.">
        <title>High frequency of phylogenetically diverse reductive dehalogenase-homologous genes in deep subseafloor sedimentary metagenomes.</title>
        <authorList>
            <person name="Kawai M."/>
            <person name="Futagami T."/>
            <person name="Toyoda A."/>
            <person name="Takaki Y."/>
            <person name="Nishi S."/>
            <person name="Hori S."/>
            <person name="Arai W."/>
            <person name="Tsubouchi T."/>
            <person name="Morono Y."/>
            <person name="Uchiyama I."/>
            <person name="Ito T."/>
            <person name="Fujiyama A."/>
            <person name="Inagaki F."/>
            <person name="Takami H."/>
        </authorList>
    </citation>
    <scope>NUCLEOTIDE SEQUENCE</scope>
    <source>
        <strain evidence="2">Expedition CK06-06</strain>
    </source>
</reference>